<comment type="caution">
    <text evidence="2">The sequence shown here is derived from an EMBL/GenBank/DDBJ whole genome shotgun (WGS) entry which is preliminary data.</text>
</comment>
<dbReference type="InterPro" id="IPR006683">
    <property type="entry name" value="Thioestr_dom"/>
</dbReference>
<dbReference type="InterPro" id="IPR009297">
    <property type="entry name" value="DUF952"/>
</dbReference>
<dbReference type="AlphaFoldDB" id="A0A849I029"/>
<sequence length="252" mass="27435">MRLIYKICPEDLWRAAEQAGVFAGAPVDIQDGFIHFSTAEQLPGTADKHFRGQSGLMLLSVDEADLGSALRYEPSRGGALFPHLYGPLPLAAIRKVERLALGPDGRVVLPRLGSEPQVPFDPSADGWTTRPETGLMELLGPVWMKREGEDRLYGFLAEARHLNRGGVVHGGMLMAFADQTLGMAASRANGGRRQVTVQLDTHFLATVRQGEFVVSHCTVERLTRSLVFMRCELKAGARTVATASGIWKLLGA</sequence>
<accession>A0A849I029</accession>
<name>A0A849I029_9HYPH</name>
<evidence type="ECO:0000313" key="3">
    <source>
        <dbReference type="Proteomes" id="UP000564885"/>
    </source>
</evidence>
<dbReference type="Gene3D" id="3.10.129.10">
    <property type="entry name" value="Hotdog Thioesterase"/>
    <property type="match status" value="1"/>
</dbReference>
<dbReference type="InterPro" id="IPR029069">
    <property type="entry name" value="HotDog_dom_sf"/>
</dbReference>
<dbReference type="SUPFAM" id="SSF54637">
    <property type="entry name" value="Thioesterase/thiol ester dehydrase-isomerase"/>
    <property type="match status" value="1"/>
</dbReference>
<organism evidence="2 3">
    <name type="scientific">Enterovirga aerilata</name>
    <dbReference type="NCBI Taxonomy" id="2730920"/>
    <lineage>
        <taxon>Bacteria</taxon>
        <taxon>Pseudomonadati</taxon>
        <taxon>Pseudomonadota</taxon>
        <taxon>Alphaproteobacteria</taxon>
        <taxon>Hyphomicrobiales</taxon>
        <taxon>Methylobacteriaceae</taxon>
        <taxon>Enterovirga</taxon>
    </lineage>
</organism>
<protein>
    <submittedName>
        <fullName evidence="2">DUF952 domain-containing protein</fullName>
    </submittedName>
</protein>
<dbReference type="PANTHER" id="PTHR34129">
    <property type="entry name" value="BLR1139 PROTEIN"/>
    <property type="match status" value="1"/>
</dbReference>
<keyword evidence="3" id="KW-1185">Reference proteome</keyword>
<dbReference type="EMBL" id="JABEPP010000001">
    <property type="protein sequence ID" value="NNM70904.1"/>
    <property type="molecule type" value="Genomic_DNA"/>
</dbReference>
<evidence type="ECO:0000259" key="1">
    <source>
        <dbReference type="Pfam" id="PF03061"/>
    </source>
</evidence>
<evidence type="ECO:0000313" key="2">
    <source>
        <dbReference type="EMBL" id="NNM70904.1"/>
    </source>
</evidence>
<dbReference type="GO" id="GO:0016790">
    <property type="term" value="F:thiolester hydrolase activity"/>
    <property type="evidence" value="ECO:0007669"/>
    <property type="project" value="UniProtKB-ARBA"/>
</dbReference>
<dbReference type="Proteomes" id="UP000564885">
    <property type="component" value="Unassembled WGS sequence"/>
</dbReference>
<dbReference type="PANTHER" id="PTHR34129:SF1">
    <property type="entry name" value="DUF952 DOMAIN-CONTAINING PROTEIN"/>
    <property type="match status" value="1"/>
</dbReference>
<proteinExistence type="predicted"/>
<dbReference type="Gene3D" id="3.20.170.20">
    <property type="entry name" value="Protein of unknown function DUF952"/>
    <property type="match status" value="1"/>
</dbReference>
<dbReference type="CDD" id="cd03443">
    <property type="entry name" value="PaaI_thioesterase"/>
    <property type="match status" value="1"/>
</dbReference>
<gene>
    <name evidence="2" type="ORF">HJG44_00655</name>
</gene>
<feature type="domain" description="Thioesterase" evidence="1">
    <location>
        <begin position="165"/>
        <end position="239"/>
    </location>
</feature>
<reference evidence="2 3" key="1">
    <citation type="submission" date="2020-04" db="EMBL/GenBank/DDBJ databases">
        <title>Enterovirga sp. isolate from soil.</title>
        <authorList>
            <person name="Chea S."/>
            <person name="Kim D.-U."/>
        </authorList>
    </citation>
    <scope>NUCLEOTIDE SEQUENCE [LARGE SCALE GENOMIC DNA]</scope>
    <source>
        <strain evidence="2 3">DB1703</strain>
    </source>
</reference>
<dbReference type="Pfam" id="PF03061">
    <property type="entry name" value="4HBT"/>
    <property type="match status" value="1"/>
</dbReference>
<dbReference type="SUPFAM" id="SSF56399">
    <property type="entry name" value="ADP-ribosylation"/>
    <property type="match status" value="1"/>
</dbReference>
<dbReference type="Pfam" id="PF06108">
    <property type="entry name" value="DUF952"/>
    <property type="match status" value="1"/>
</dbReference>